<evidence type="ECO:0000256" key="3">
    <source>
        <dbReference type="ARBA" id="ARBA00022741"/>
    </source>
</evidence>
<dbReference type="GO" id="GO:0006614">
    <property type="term" value="P:SRP-dependent cotranslational protein targeting to membrane"/>
    <property type="evidence" value="ECO:0007669"/>
    <property type="project" value="InterPro"/>
</dbReference>
<evidence type="ECO:0000256" key="10">
    <source>
        <dbReference type="SAM" id="MobiDB-lite"/>
    </source>
</evidence>
<dbReference type="HAMAP" id="MF_00920">
    <property type="entry name" value="FtsY"/>
    <property type="match status" value="1"/>
</dbReference>
<feature type="binding site" evidence="8">
    <location>
        <begin position="152"/>
        <end position="159"/>
    </location>
    <ligand>
        <name>GTP</name>
        <dbReference type="ChEBI" id="CHEBI:37565"/>
    </ligand>
</feature>
<name>A0A142CT64_9EURY</name>
<dbReference type="InterPro" id="IPR000897">
    <property type="entry name" value="SRP54_GTPase_dom"/>
</dbReference>
<feature type="binding site" evidence="8">
    <location>
        <begin position="292"/>
        <end position="295"/>
    </location>
    <ligand>
        <name>GTP</name>
        <dbReference type="ChEBI" id="CHEBI:37565"/>
    </ligand>
</feature>
<evidence type="ECO:0000256" key="1">
    <source>
        <dbReference type="ARBA" id="ARBA00022475"/>
    </source>
</evidence>
<comment type="function">
    <text evidence="8">Involved in targeting and insertion of nascent membrane proteins into the cytoplasmic membrane. Acts as a receptor for the complex formed by the signal recognition particle (SRP) and the ribosome-nascent chain (RNC).</text>
</comment>
<dbReference type="EMBL" id="CP014750">
    <property type="protein sequence ID" value="AMQ17966.1"/>
    <property type="molecule type" value="Genomic_DNA"/>
</dbReference>
<keyword evidence="9" id="KW-0175">Coiled coil</keyword>
<dbReference type="KEGG" id="tpep:A0127_01660"/>
<keyword evidence="4 8" id="KW-0378">Hydrolase</keyword>
<keyword evidence="5 8" id="KW-0342">GTP-binding</keyword>
<dbReference type="GO" id="GO:0005737">
    <property type="term" value="C:cytoplasm"/>
    <property type="evidence" value="ECO:0007669"/>
    <property type="project" value="UniProtKB-SubCell"/>
</dbReference>
<dbReference type="OrthoDB" id="372188at2157"/>
<evidence type="ECO:0000256" key="4">
    <source>
        <dbReference type="ARBA" id="ARBA00022801"/>
    </source>
</evidence>
<evidence type="ECO:0000256" key="2">
    <source>
        <dbReference type="ARBA" id="ARBA00022490"/>
    </source>
</evidence>
<dbReference type="PANTHER" id="PTHR43134">
    <property type="entry name" value="SIGNAL RECOGNITION PARTICLE RECEPTOR SUBUNIT ALPHA"/>
    <property type="match status" value="1"/>
</dbReference>
<protein>
    <recommendedName>
        <fullName evidence="8">Signal recognition particle receptor FtsY</fullName>
        <shortName evidence="8">SRP receptor</shortName>
        <ecNumber evidence="8">3.6.5.4</ecNumber>
    </recommendedName>
</protein>
<dbReference type="InterPro" id="IPR027417">
    <property type="entry name" value="P-loop_NTPase"/>
</dbReference>
<dbReference type="AlphaFoldDB" id="A0A142CT64"/>
<dbReference type="GO" id="GO:0005047">
    <property type="term" value="F:signal recognition particle binding"/>
    <property type="evidence" value="ECO:0007669"/>
    <property type="project" value="TreeGrafter"/>
</dbReference>
<keyword evidence="3 8" id="KW-0547">Nucleotide-binding</keyword>
<evidence type="ECO:0000313" key="13">
    <source>
        <dbReference type="Proteomes" id="UP000073604"/>
    </source>
</evidence>
<dbReference type="Pfam" id="PF00448">
    <property type="entry name" value="SRP54"/>
    <property type="match status" value="1"/>
</dbReference>
<keyword evidence="13" id="KW-1185">Reference proteome</keyword>
<keyword evidence="2 8" id="KW-0963">Cytoplasm</keyword>
<dbReference type="SMART" id="SM00382">
    <property type="entry name" value="AAA"/>
    <property type="match status" value="1"/>
</dbReference>
<dbReference type="SUPFAM" id="SSF52540">
    <property type="entry name" value="P-loop containing nucleoside triphosphate hydrolases"/>
    <property type="match status" value="1"/>
</dbReference>
<dbReference type="EC" id="3.6.5.4" evidence="8"/>
<feature type="coiled-coil region" evidence="9">
    <location>
        <begin position="57"/>
        <end position="91"/>
    </location>
</feature>
<comment type="subcellular location">
    <subcellularLocation>
        <location evidence="8">Cell membrane</location>
        <topology evidence="8">Peripheral membrane protein</topology>
        <orientation evidence="8">Cytoplasmic side</orientation>
    </subcellularLocation>
    <subcellularLocation>
        <location evidence="8">Cytoplasm</location>
    </subcellularLocation>
</comment>
<dbReference type="Gene3D" id="3.40.50.300">
    <property type="entry name" value="P-loop containing nucleotide triphosphate hydrolases"/>
    <property type="match status" value="1"/>
</dbReference>
<proteinExistence type="inferred from homology"/>
<keyword evidence="1 8" id="KW-1003">Cell membrane</keyword>
<gene>
    <name evidence="8" type="primary">ftsY</name>
    <name evidence="12" type="ORF">A0127_01660</name>
</gene>
<dbReference type="Pfam" id="PF02881">
    <property type="entry name" value="SRP54_N"/>
    <property type="match status" value="1"/>
</dbReference>
<evidence type="ECO:0000313" key="12">
    <source>
        <dbReference type="EMBL" id="AMQ17966.1"/>
    </source>
</evidence>
<dbReference type="GeneID" id="27139212"/>
<dbReference type="SMART" id="SM00963">
    <property type="entry name" value="SRP54_N"/>
    <property type="match status" value="1"/>
</dbReference>
<evidence type="ECO:0000259" key="11">
    <source>
        <dbReference type="PROSITE" id="PS00300"/>
    </source>
</evidence>
<dbReference type="SUPFAM" id="SSF47364">
    <property type="entry name" value="Domain of the SRP/SRP receptor G-proteins"/>
    <property type="match status" value="1"/>
</dbReference>
<accession>A0A142CT64</accession>
<evidence type="ECO:0000256" key="8">
    <source>
        <dbReference type="HAMAP-Rule" id="MF_00920"/>
    </source>
</evidence>
<dbReference type="InterPro" id="IPR003593">
    <property type="entry name" value="AAA+_ATPase"/>
</dbReference>
<reference evidence="13" key="1">
    <citation type="submission" date="2016-03" db="EMBL/GenBank/DDBJ databases">
        <authorList>
            <person name="Oger P.M."/>
        </authorList>
    </citation>
    <scope>NUCLEOTIDE SEQUENCE [LARGE SCALE GENOMIC DNA]</scope>
    <source>
        <strain evidence="13">OG-1</strain>
    </source>
</reference>
<dbReference type="Gene3D" id="1.20.120.140">
    <property type="entry name" value="Signal recognition particle SRP54, nucleotide-binding domain"/>
    <property type="match status" value="1"/>
</dbReference>
<evidence type="ECO:0000256" key="7">
    <source>
        <dbReference type="ARBA" id="ARBA00023170"/>
    </source>
</evidence>
<dbReference type="STRING" id="53952.A0127_01660"/>
<organism evidence="12 13">
    <name type="scientific">Thermococcus peptonophilus</name>
    <dbReference type="NCBI Taxonomy" id="53952"/>
    <lineage>
        <taxon>Archaea</taxon>
        <taxon>Methanobacteriati</taxon>
        <taxon>Methanobacteriota</taxon>
        <taxon>Thermococci</taxon>
        <taxon>Thermococcales</taxon>
        <taxon>Thermococcaceae</taxon>
        <taxon>Thermococcus</taxon>
    </lineage>
</organism>
<evidence type="ECO:0000256" key="5">
    <source>
        <dbReference type="ARBA" id="ARBA00023134"/>
    </source>
</evidence>
<dbReference type="FunFam" id="3.40.50.300:FF:000053">
    <property type="entry name" value="Signal recognition particle receptor FtsY"/>
    <property type="match status" value="1"/>
</dbReference>
<feature type="region of interest" description="Disordered" evidence="10">
    <location>
        <begin position="23"/>
        <end position="48"/>
    </location>
</feature>
<comment type="subunit">
    <text evidence="8">Part of the signal recognition particle protein translocation system, which is composed of SRP and FtsY.</text>
</comment>
<dbReference type="PROSITE" id="PS00300">
    <property type="entry name" value="SRP54"/>
    <property type="match status" value="1"/>
</dbReference>
<dbReference type="PANTHER" id="PTHR43134:SF1">
    <property type="entry name" value="SIGNAL RECOGNITION PARTICLE RECEPTOR SUBUNIT ALPHA"/>
    <property type="match status" value="1"/>
</dbReference>
<keyword evidence="7 8" id="KW-0675">Receptor</keyword>
<keyword evidence="6 8" id="KW-0472">Membrane</keyword>
<evidence type="ECO:0000256" key="9">
    <source>
        <dbReference type="SAM" id="Coils"/>
    </source>
</evidence>
<sequence>MFGKLREKLKKFTKQVEEKIEEEEKAVEVSTTEEKHSTAVQGSTEAKEEKPGFFGRLLQVEIKEKDIEDALDELELELLEADVALETVEALREKIKEKLVGRKVRIGTNKGKIIEEALKDVILEILTPEKKIDLLQMVKSKEEKPFVIAFVGFNGSGKTTTIAKLAHWLKKNGFSVVIAASDTFRAGAIEQLEEHAKRVGVKVIKHDYGADPAAVAYDAIQHAKARKIDVVLIDTAGRNELNRNLMDEMKKIVRVTKPDLVIFVGDSLGGNAVVEQAKQFNEAVRIDGVILTKLDADARGGAALSISHAIGAPILFVGVGQGYEDLRPFDEKWFVDRIFGED</sequence>
<dbReference type="CDD" id="cd17874">
    <property type="entry name" value="FtsY"/>
    <property type="match status" value="1"/>
</dbReference>
<dbReference type="InterPro" id="IPR004390">
    <property type="entry name" value="SR_rcpt_FtsY"/>
</dbReference>
<feature type="domain" description="SRP54-type proteins GTP-binding" evidence="11">
    <location>
        <begin position="313"/>
        <end position="326"/>
    </location>
</feature>
<dbReference type="GO" id="GO:0005886">
    <property type="term" value="C:plasma membrane"/>
    <property type="evidence" value="ECO:0007669"/>
    <property type="project" value="UniProtKB-SubCell"/>
</dbReference>
<evidence type="ECO:0000256" key="6">
    <source>
        <dbReference type="ARBA" id="ARBA00023136"/>
    </source>
</evidence>
<dbReference type="Proteomes" id="UP000073604">
    <property type="component" value="Chromosome"/>
</dbReference>
<dbReference type="InterPro" id="IPR013822">
    <property type="entry name" value="Signal_recog_particl_SRP54_hlx"/>
</dbReference>
<dbReference type="RefSeq" id="WP_062387140.1">
    <property type="nucleotide sequence ID" value="NZ_CP014750.1"/>
</dbReference>
<dbReference type="InterPro" id="IPR036225">
    <property type="entry name" value="SRP/SRP_N"/>
</dbReference>
<dbReference type="InterPro" id="IPR042101">
    <property type="entry name" value="SRP54_N_sf"/>
</dbReference>
<feature type="binding site" evidence="8">
    <location>
        <begin position="234"/>
        <end position="238"/>
    </location>
    <ligand>
        <name>GTP</name>
        <dbReference type="ChEBI" id="CHEBI:37565"/>
    </ligand>
</feature>
<dbReference type="GO" id="GO:0003924">
    <property type="term" value="F:GTPase activity"/>
    <property type="evidence" value="ECO:0007669"/>
    <property type="project" value="UniProtKB-UniRule"/>
</dbReference>
<comment type="similarity">
    <text evidence="8">Belongs to the GTP-binding SRP family. FtsY subfamily.</text>
</comment>
<dbReference type="SMART" id="SM00962">
    <property type="entry name" value="SRP54"/>
    <property type="match status" value="1"/>
</dbReference>
<dbReference type="NCBIfam" id="TIGR00064">
    <property type="entry name" value="ftsY"/>
    <property type="match status" value="1"/>
</dbReference>
<dbReference type="GO" id="GO:0005525">
    <property type="term" value="F:GTP binding"/>
    <property type="evidence" value="ECO:0007669"/>
    <property type="project" value="UniProtKB-UniRule"/>
</dbReference>
<comment type="catalytic activity">
    <reaction evidence="8">
        <text>GTP + H2O = GDP + phosphate + H(+)</text>
        <dbReference type="Rhea" id="RHEA:19669"/>
        <dbReference type="ChEBI" id="CHEBI:15377"/>
        <dbReference type="ChEBI" id="CHEBI:15378"/>
        <dbReference type="ChEBI" id="CHEBI:37565"/>
        <dbReference type="ChEBI" id="CHEBI:43474"/>
        <dbReference type="ChEBI" id="CHEBI:58189"/>
        <dbReference type="EC" id="3.6.5.4"/>
    </reaction>
</comment>